<name>A0A509EEU7_9HYPH</name>
<evidence type="ECO:0000313" key="4">
    <source>
        <dbReference type="Proteomes" id="UP000410984"/>
    </source>
</evidence>
<keyword evidence="3" id="KW-0378">Hydrolase</keyword>
<feature type="domain" description="Phospholipase D N-terminal" evidence="2">
    <location>
        <begin position="34"/>
        <end position="112"/>
    </location>
</feature>
<dbReference type="GO" id="GO:0004035">
    <property type="term" value="F:alkaline phosphatase activity"/>
    <property type="evidence" value="ECO:0007669"/>
    <property type="project" value="UniProtKB-EC"/>
</dbReference>
<dbReference type="EC" id="3.1.3.1" evidence="3"/>
<evidence type="ECO:0000259" key="1">
    <source>
        <dbReference type="Pfam" id="PF09423"/>
    </source>
</evidence>
<dbReference type="InterPro" id="IPR018946">
    <property type="entry name" value="PhoD-like_MPP"/>
</dbReference>
<feature type="domain" description="PhoD-like phosphatase metallophosphatase" evidence="1">
    <location>
        <begin position="141"/>
        <end position="499"/>
    </location>
</feature>
<keyword evidence="4" id="KW-1185">Reference proteome</keyword>
<dbReference type="PANTHER" id="PTHR43606">
    <property type="entry name" value="PHOSPHATASE, PUTATIVE (AFU_ORTHOLOGUE AFUA_6G08710)-RELATED"/>
    <property type="match status" value="1"/>
</dbReference>
<dbReference type="InterPro" id="IPR052900">
    <property type="entry name" value="Phospholipid_Metab_Enz"/>
</dbReference>
<dbReference type="InterPro" id="IPR029052">
    <property type="entry name" value="Metallo-depent_PP-like"/>
</dbReference>
<evidence type="ECO:0000259" key="2">
    <source>
        <dbReference type="Pfam" id="PF16655"/>
    </source>
</evidence>
<proteinExistence type="predicted"/>
<evidence type="ECO:0000313" key="3">
    <source>
        <dbReference type="EMBL" id="VUD72658.1"/>
    </source>
</evidence>
<dbReference type="InterPro" id="IPR032093">
    <property type="entry name" value="PhoD_N"/>
</dbReference>
<dbReference type="Gene3D" id="3.60.21.70">
    <property type="entry name" value="PhoD-like phosphatase"/>
    <property type="match status" value="1"/>
</dbReference>
<accession>A0A509EEU7</accession>
<dbReference type="Pfam" id="PF09423">
    <property type="entry name" value="PhoD"/>
    <property type="match status" value="1"/>
</dbReference>
<dbReference type="PANTHER" id="PTHR43606:SF1">
    <property type="entry name" value="PHOD-LIKE PHOSPHATASE METALLOPHOSPHATASE DOMAIN-CONTAINING PROTEIN"/>
    <property type="match status" value="1"/>
</dbReference>
<reference evidence="3 4" key="1">
    <citation type="submission" date="2019-06" db="EMBL/GenBank/DDBJ databases">
        <authorList>
            <person name="Rodrigo-Torres L."/>
            <person name="Arahal R. D."/>
            <person name="Lucena T."/>
        </authorList>
    </citation>
    <scope>NUCLEOTIDE SEQUENCE [LARGE SCALE GENOMIC DNA]</scope>
    <source>
        <strain evidence="3 4">SB0023/3</strain>
    </source>
</reference>
<gene>
    <name evidence="3" type="primary">phoD</name>
    <name evidence="3" type="ORF">MET9862_03258</name>
</gene>
<dbReference type="Gene3D" id="2.60.40.380">
    <property type="entry name" value="Purple acid phosphatase-like, N-terminal"/>
    <property type="match status" value="1"/>
</dbReference>
<dbReference type="Pfam" id="PF16655">
    <property type="entry name" value="PhoD_N"/>
    <property type="match status" value="1"/>
</dbReference>
<protein>
    <submittedName>
        <fullName evidence="3">Alkaline phosphatase D</fullName>
        <ecNumber evidence="3">3.1.3.1</ecNumber>
    </submittedName>
</protein>
<dbReference type="Proteomes" id="UP000410984">
    <property type="component" value="Unassembled WGS sequence"/>
</dbReference>
<dbReference type="SUPFAM" id="SSF56300">
    <property type="entry name" value="Metallo-dependent phosphatases"/>
    <property type="match status" value="1"/>
</dbReference>
<dbReference type="OrthoDB" id="327733at2"/>
<dbReference type="EMBL" id="CABFPH010000047">
    <property type="protein sequence ID" value="VUD72658.1"/>
    <property type="molecule type" value="Genomic_DNA"/>
</dbReference>
<dbReference type="InterPro" id="IPR038607">
    <property type="entry name" value="PhoD-like_sf"/>
</dbReference>
<dbReference type="AlphaFoldDB" id="A0A509EEU7"/>
<organism evidence="3 4">
    <name type="scientific">Methylobacterium symbioticum</name>
    <dbReference type="NCBI Taxonomy" id="2584084"/>
    <lineage>
        <taxon>Bacteria</taxon>
        <taxon>Pseudomonadati</taxon>
        <taxon>Pseudomonadota</taxon>
        <taxon>Alphaproteobacteria</taxon>
        <taxon>Hyphomicrobiales</taxon>
        <taxon>Methylobacteriaceae</taxon>
        <taxon>Methylobacterium</taxon>
    </lineage>
</organism>
<sequence length="516" mass="57229">MTLLTRRHLLAGGAALAVARPGISRAADRPALSHGLQSGDVSGDSAVVWARADRPARAVIEWATTERFQDIQGGVFIDALPESDLTVKAALPGRPPDQEIFYRVRLQSLAEPALLGEPLVGRFRSAPASRRDVSFCWSGDTVGQGWGIDESRGGMTIYAAIQRNRPDFFLHSGDTIYADGPIQAEVRLPDGSLWRNIVTEEKAEPAETLAEFRGAYKYNLLDRNLLAMNRAVPILAQWDDHEVTNNWWPGEPLTRPEHLRKRYEAGNSLVLAARAARAFHEYMPMRFAPAEPGRVYRTISYGPLLDVFLLDMRSYRGPNGANDETEESARTQFLGPAQVAWLKRELKASRATWKAIAADMPLGLVVTYDTDRNVGSEAVAQGDGPPLGRELEIAGLLRFIRDEEIRNTVWFTADVHYTAAHYYDPNKARFQDFAPFWEFVSGPLHAGTFGPNRLDDTFGPQLRFQKAPEGGRQNLSPAEGYQFFGHVAIEGATRRMTVTLKDAADTALWSTVIDPA</sequence>
<dbReference type="RefSeq" id="WP_142583954.1">
    <property type="nucleotide sequence ID" value="NZ_CABFPH010000047.1"/>
</dbReference>